<dbReference type="InterPro" id="IPR036047">
    <property type="entry name" value="F-box-like_dom_sf"/>
</dbReference>
<dbReference type="PANTHER" id="PTHR46344">
    <property type="entry name" value="OS02G0202900 PROTEIN"/>
    <property type="match status" value="1"/>
</dbReference>
<protein>
    <recommendedName>
        <fullName evidence="3">F-box domain-containing protein</fullName>
    </recommendedName>
</protein>
<dbReference type="PANTHER" id="PTHR46344:SF16">
    <property type="entry name" value="KELCH MOTIF FAMILY PROTEIN, EXPRESSED"/>
    <property type="match status" value="1"/>
</dbReference>
<sequence length="429" mass="47496">MGNQVPDLRRKPPASSTSFLSLVHGCWSPRWLTMADLKLTPKPPSLSISSLPDDILLDCLARMPRASICTVMMVCKKWRAVVQSSEFYELRQRNGRVESMLFLFGGAGTSLSSAVYCRSRGSWRAGLLCSLHSIVENEWLIEYQSNEHALLHAQPAVIKHRIFILGALASLSKPLGLECTIIYDLWTKQIMRGAPMICPRKKFACCVIADRILVAGGANNSDSARYAIADAEEYVPELDSWRPLASMPRRRYGCLGAAVNGIFYVIGGVKFSTMFSRSMQPFAYIRSMDSYNPKTDGWQKTRALPMGGCVIACTVMGPSIYMLSSHAVELSLWKFNTQDDTWSRIEPPPIPSPLRIDNYLRFSCASMGSSVYVVQVGGSIDDLLRRSGRSGRGCKEGLVLIYDTQAHGWSRGPDSPHMKNGAACTIVQC</sequence>
<dbReference type="Pfam" id="PF00646">
    <property type="entry name" value="F-box"/>
    <property type="match status" value="1"/>
</dbReference>
<dbReference type="InterPro" id="IPR006652">
    <property type="entry name" value="Kelch_1"/>
</dbReference>
<evidence type="ECO:0000256" key="1">
    <source>
        <dbReference type="ARBA" id="ARBA00022441"/>
    </source>
</evidence>
<keyword evidence="2" id="KW-0677">Repeat</keyword>
<reference evidence="4" key="1">
    <citation type="submission" date="2024-02" db="EMBL/GenBank/DDBJ databases">
        <authorList>
            <consortium name="ELIXIR-Norway"/>
            <consortium name="Elixir Norway"/>
        </authorList>
    </citation>
    <scope>NUCLEOTIDE SEQUENCE</scope>
</reference>
<dbReference type="Proteomes" id="UP001497444">
    <property type="component" value="Chromosome 4"/>
</dbReference>
<dbReference type="SUPFAM" id="SSF81383">
    <property type="entry name" value="F-box domain"/>
    <property type="match status" value="1"/>
</dbReference>
<dbReference type="Gene3D" id="1.20.1280.50">
    <property type="match status" value="1"/>
</dbReference>
<evidence type="ECO:0000256" key="2">
    <source>
        <dbReference type="ARBA" id="ARBA00022737"/>
    </source>
</evidence>
<dbReference type="SUPFAM" id="SSF117281">
    <property type="entry name" value="Kelch motif"/>
    <property type="match status" value="1"/>
</dbReference>
<dbReference type="SMART" id="SM00612">
    <property type="entry name" value="Kelch"/>
    <property type="match status" value="2"/>
</dbReference>
<feature type="domain" description="F-box" evidence="3">
    <location>
        <begin position="45"/>
        <end position="91"/>
    </location>
</feature>
<dbReference type="InterPro" id="IPR015915">
    <property type="entry name" value="Kelch-typ_b-propeller"/>
</dbReference>
<evidence type="ECO:0000313" key="4">
    <source>
        <dbReference type="EMBL" id="CAK9272003.1"/>
    </source>
</evidence>
<gene>
    <name evidence="4" type="ORF">CSSPJE1EN1_LOCUS17481</name>
</gene>
<dbReference type="Pfam" id="PF01344">
    <property type="entry name" value="Kelch_1"/>
    <property type="match status" value="1"/>
</dbReference>
<dbReference type="InterPro" id="IPR001810">
    <property type="entry name" value="F-box_dom"/>
</dbReference>
<evidence type="ECO:0000259" key="3">
    <source>
        <dbReference type="PROSITE" id="PS50181"/>
    </source>
</evidence>
<dbReference type="CDD" id="cd22152">
    <property type="entry name" value="F-box_AtAFR-like"/>
    <property type="match status" value="1"/>
</dbReference>
<name>A0ABP0WYR5_9BRYO</name>
<dbReference type="Gene3D" id="2.120.10.80">
    <property type="entry name" value="Kelch-type beta propeller"/>
    <property type="match status" value="1"/>
</dbReference>
<dbReference type="SMART" id="SM00256">
    <property type="entry name" value="FBOX"/>
    <property type="match status" value="1"/>
</dbReference>
<keyword evidence="5" id="KW-1185">Reference proteome</keyword>
<organism evidence="4 5">
    <name type="scientific">Sphagnum jensenii</name>
    <dbReference type="NCBI Taxonomy" id="128206"/>
    <lineage>
        <taxon>Eukaryota</taxon>
        <taxon>Viridiplantae</taxon>
        <taxon>Streptophyta</taxon>
        <taxon>Embryophyta</taxon>
        <taxon>Bryophyta</taxon>
        <taxon>Sphagnophytina</taxon>
        <taxon>Sphagnopsida</taxon>
        <taxon>Sphagnales</taxon>
        <taxon>Sphagnaceae</taxon>
        <taxon>Sphagnum</taxon>
    </lineage>
</organism>
<dbReference type="EMBL" id="OZ020099">
    <property type="protein sequence ID" value="CAK9272003.1"/>
    <property type="molecule type" value="Genomic_DNA"/>
</dbReference>
<evidence type="ECO:0000313" key="5">
    <source>
        <dbReference type="Proteomes" id="UP001497444"/>
    </source>
</evidence>
<proteinExistence type="predicted"/>
<dbReference type="PROSITE" id="PS50181">
    <property type="entry name" value="FBOX"/>
    <property type="match status" value="1"/>
</dbReference>
<keyword evidence="1" id="KW-0880">Kelch repeat</keyword>
<accession>A0ABP0WYR5</accession>